<name>A0AAV4WB56_9ARAC</name>
<comment type="caution">
    <text evidence="2">The sequence shown here is derived from an EMBL/GenBank/DDBJ whole genome shotgun (WGS) entry which is preliminary data.</text>
</comment>
<protein>
    <submittedName>
        <fullName evidence="2">Uncharacterized protein</fullName>
    </submittedName>
</protein>
<feature type="region of interest" description="Disordered" evidence="1">
    <location>
        <begin position="99"/>
        <end position="126"/>
    </location>
</feature>
<feature type="region of interest" description="Disordered" evidence="1">
    <location>
        <begin position="1"/>
        <end position="22"/>
    </location>
</feature>
<proteinExistence type="predicted"/>
<gene>
    <name evidence="2" type="ORF">CDAR_18761</name>
</gene>
<organism evidence="2 3">
    <name type="scientific">Caerostris darwini</name>
    <dbReference type="NCBI Taxonomy" id="1538125"/>
    <lineage>
        <taxon>Eukaryota</taxon>
        <taxon>Metazoa</taxon>
        <taxon>Ecdysozoa</taxon>
        <taxon>Arthropoda</taxon>
        <taxon>Chelicerata</taxon>
        <taxon>Arachnida</taxon>
        <taxon>Araneae</taxon>
        <taxon>Araneomorphae</taxon>
        <taxon>Entelegynae</taxon>
        <taxon>Araneoidea</taxon>
        <taxon>Araneidae</taxon>
        <taxon>Caerostris</taxon>
    </lineage>
</organism>
<evidence type="ECO:0000256" key="1">
    <source>
        <dbReference type="SAM" id="MobiDB-lite"/>
    </source>
</evidence>
<feature type="compositionally biased region" description="Basic residues" evidence="1">
    <location>
        <begin position="106"/>
        <end position="118"/>
    </location>
</feature>
<evidence type="ECO:0000313" key="2">
    <source>
        <dbReference type="EMBL" id="GIY80185.1"/>
    </source>
</evidence>
<dbReference type="Proteomes" id="UP001054837">
    <property type="component" value="Unassembled WGS sequence"/>
</dbReference>
<dbReference type="EMBL" id="BPLQ01014490">
    <property type="protein sequence ID" value="GIY80185.1"/>
    <property type="molecule type" value="Genomic_DNA"/>
</dbReference>
<reference evidence="2 3" key="1">
    <citation type="submission" date="2021-06" db="EMBL/GenBank/DDBJ databases">
        <title>Caerostris darwini draft genome.</title>
        <authorList>
            <person name="Kono N."/>
            <person name="Arakawa K."/>
        </authorList>
    </citation>
    <scope>NUCLEOTIDE SEQUENCE [LARGE SCALE GENOMIC DNA]</scope>
</reference>
<dbReference type="AlphaFoldDB" id="A0AAV4WB56"/>
<keyword evidence="3" id="KW-1185">Reference proteome</keyword>
<sequence length="126" mass="14933">MKKKHQTIAASKAITNKEENGNLKRSEVKRNTAKRYFRLHVKKRNNETFEEKRNLDHTMPENEGWLMYEKHPAASSQIEEEKKKSYNYDPPLKINSTFPDHCGVRGGKKRKKRSKIKKRCPEMCDE</sequence>
<accession>A0AAV4WB56</accession>
<evidence type="ECO:0000313" key="3">
    <source>
        <dbReference type="Proteomes" id="UP001054837"/>
    </source>
</evidence>